<dbReference type="OrthoDB" id="103819at2759"/>
<dbReference type="EMBL" id="LGAV01000006">
    <property type="protein sequence ID" value="KOS13402.1"/>
    <property type="molecule type" value="Genomic_DNA"/>
</dbReference>
<gene>
    <name evidence="2" type="ORF">Malapachy_0176</name>
</gene>
<reference evidence="2 3" key="1">
    <citation type="submission" date="2015-07" db="EMBL/GenBank/DDBJ databases">
        <title>Draft Genome Sequence of Malassezia furfur CBS1878 and Malassezia pachydermatis CBS1879.</title>
        <authorList>
            <person name="Triana S."/>
            <person name="Ohm R."/>
            <person name="Gonzalez A."/>
            <person name="DeCock H."/>
            <person name="Restrepo S."/>
            <person name="Celis A."/>
        </authorList>
    </citation>
    <scope>NUCLEOTIDE SEQUENCE [LARGE SCALE GENOMIC DNA]</scope>
    <source>
        <strain evidence="2 3">CBS 1879</strain>
    </source>
</reference>
<proteinExistence type="predicted"/>
<sequence>MDNQVTCALDYVALPVTCTVKWYCFQADNDEQTDTLAYAVQHWQTYKETDPEQTVPSLAQLWKRMETMPLYAIEQPEETPRSLWLFVWAHSSWDPSRETSLESLPLHKSSSYVLSDVGQAWHQLEMPPVWRAHAFFLHALENGMADQWAAAGLCRISGGVLRWEDSLSHTGLALLHCNVDKKAYKHTFRAHTTQEAVVMTTSTQHVPWRPVETPSIPGEPLLAQPGDMHVLLLPSLYRATLLHTIPMLSDKALQPLRASLGASWQPKDDDQLAVLQISVVAPPPKMPIEADGLAVPLDTHAASNSTACTIVWPLSLCVCGQLETPAGSPDSWPLLTHTVEALLTSDAWTARTSHPPSPEVANYVPVQGIGAPPPIELVDTTPSEEDVFQGIGQLTEDDLSFFSASERADRTKDGPMPTTFEPVPAPMDPAPRSSADLVTTPLTAPHSDASEPQGLELQPPKPVHKEDASLSPTTLASHVVAPPSQICTLPTSPRMLKRTWDAEISPVSNSPVQEKRRLSQKYDMHGKFFAESTIKRAPEDEMYRRVAPSPRPYLATPTSAALSTPSHASAVEDSLQGEHEDNSEGEDDNSSTEMVHISALTRAVLLRRLHVSTAPRRPQEQGVTRQDARTERVHLDWTCRLPGHRWERPRILAGCGHALVDMASEAMSYARPLGLQPTAGTRSVLAHMVLVDLELDDEAVYTWQYALADKYSACHLGTLDVGQVWHYHANSWLDGMPSAAVFLQAPRVHHVIYLVYSDASACERLYRTWPLPGPQVTLVAVPLAHIVHMSHVTALAYAAYEDTWHRVCQIAPHTYETCVHLKEKATFQLAWPLKQAHSPLHQGTVLHVAYDRSTTATRVVLTDERAQRVVCRTWDSGDVHADMVQIWHLICACMTETTAACMPLEEAQAWLALAPKMKESAALRPVVLTCLEPDVGFDMQWTFSTPASSCAIHLPIAMTTRATHPVLTQRSACICSTIPYKEDSQTAYLLHMVQVLGEDVDMATCLDDVITHMTALQEITALRWPPPTPPWPWHIALLASA</sequence>
<evidence type="ECO:0000256" key="1">
    <source>
        <dbReference type="SAM" id="MobiDB-lite"/>
    </source>
</evidence>
<evidence type="ECO:0000313" key="2">
    <source>
        <dbReference type="EMBL" id="KOS13402.1"/>
    </source>
</evidence>
<feature type="region of interest" description="Disordered" evidence="1">
    <location>
        <begin position="406"/>
        <end position="468"/>
    </location>
</feature>
<dbReference type="AlphaFoldDB" id="A0A0M9VNK2"/>
<dbReference type="VEuPathDB" id="FungiDB:Malapachy_0176"/>
<name>A0A0M9VNK2_9BASI</name>
<dbReference type="STRING" id="77020.A0A0M9VNK2"/>
<dbReference type="GeneID" id="28726583"/>
<feature type="region of interest" description="Disordered" evidence="1">
    <location>
        <begin position="550"/>
        <end position="593"/>
    </location>
</feature>
<dbReference type="Proteomes" id="UP000037751">
    <property type="component" value="Unassembled WGS sequence"/>
</dbReference>
<comment type="caution">
    <text evidence="2">The sequence shown here is derived from an EMBL/GenBank/DDBJ whole genome shotgun (WGS) entry which is preliminary data.</text>
</comment>
<keyword evidence="3" id="KW-1185">Reference proteome</keyword>
<dbReference type="RefSeq" id="XP_017991034.1">
    <property type="nucleotide sequence ID" value="XM_018134708.1"/>
</dbReference>
<feature type="compositionally biased region" description="Polar residues" evidence="1">
    <location>
        <begin position="556"/>
        <end position="567"/>
    </location>
</feature>
<evidence type="ECO:0000313" key="3">
    <source>
        <dbReference type="Proteomes" id="UP000037751"/>
    </source>
</evidence>
<accession>A0A0M9VNK2</accession>
<evidence type="ECO:0008006" key="4">
    <source>
        <dbReference type="Google" id="ProtNLM"/>
    </source>
</evidence>
<protein>
    <recommendedName>
        <fullName evidence="4">Mediator complex subunit 13</fullName>
    </recommendedName>
</protein>
<organism evidence="2 3">
    <name type="scientific">Malassezia pachydermatis</name>
    <dbReference type="NCBI Taxonomy" id="77020"/>
    <lineage>
        <taxon>Eukaryota</taxon>
        <taxon>Fungi</taxon>
        <taxon>Dikarya</taxon>
        <taxon>Basidiomycota</taxon>
        <taxon>Ustilaginomycotina</taxon>
        <taxon>Malasseziomycetes</taxon>
        <taxon>Malasseziales</taxon>
        <taxon>Malasseziaceae</taxon>
        <taxon>Malassezia</taxon>
    </lineage>
</organism>